<organism evidence="1">
    <name type="scientific">Arundo donax</name>
    <name type="common">Giant reed</name>
    <name type="synonym">Donax arundinaceus</name>
    <dbReference type="NCBI Taxonomy" id="35708"/>
    <lineage>
        <taxon>Eukaryota</taxon>
        <taxon>Viridiplantae</taxon>
        <taxon>Streptophyta</taxon>
        <taxon>Embryophyta</taxon>
        <taxon>Tracheophyta</taxon>
        <taxon>Spermatophyta</taxon>
        <taxon>Magnoliopsida</taxon>
        <taxon>Liliopsida</taxon>
        <taxon>Poales</taxon>
        <taxon>Poaceae</taxon>
        <taxon>PACMAD clade</taxon>
        <taxon>Arundinoideae</taxon>
        <taxon>Arundineae</taxon>
        <taxon>Arundo</taxon>
    </lineage>
</organism>
<dbReference type="EMBL" id="GBRH01224539">
    <property type="protein sequence ID" value="JAD73356.1"/>
    <property type="molecule type" value="Transcribed_RNA"/>
</dbReference>
<evidence type="ECO:0000313" key="1">
    <source>
        <dbReference type="EMBL" id="JAD73356.1"/>
    </source>
</evidence>
<name>A0A0A9CCN3_ARUDO</name>
<reference evidence="1" key="1">
    <citation type="submission" date="2014-09" db="EMBL/GenBank/DDBJ databases">
        <authorList>
            <person name="Magalhaes I.L.F."/>
            <person name="Oliveira U."/>
            <person name="Santos F.R."/>
            <person name="Vidigal T.H.D.A."/>
            <person name="Brescovit A.D."/>
            <person name="Santos A.J."/>
        </authorList>
    </citation>
    <scope>NUCLEOTIDE SEQUENCE</scope>
    <source>
        <tissue evidence="1">Shoot tissue taken approximately 20 cm above the soil surface</tissue>
    </source>
</reference>
<accession>A0A0A9CCN3</accession>
<sequence>MALFLYCLLISFSNIESQYFLKNSWSYFK</sequence>
<protein>
    <submittedName>
        <fullName evidence="1">Uncharacterized protein</fullName>
    </submittedName>
</protein>
<reference evidence="1" key="2">
    <citation type="journal article" date="2015" name="Data Brief">
        <title>Shoot transcriptome of the giant reed, Arundo donax.</title>
        <authorList>
            <person name="Barrero R.A."/>
            <person name="Guerrero F.D."/>
            <person name="Moolhuijzen P."/>
            <person name="Goolsby J.A."/>
            <person name="Tidwell J."/>
            <person name="Bellgard S.E."/>
            <person name="Bellgard M.I."/>
        </authorList>
    </citation>
    <scope>NUCLEOTIDE SEQUENCE</scope>
    <source>
        <tissue evidence="1">Shoot tissue taken approximately 20 cm above the soil surface</tissue>
    </source>
</reference>
<proteinExistence type="predicted"/>
<dbReference type="AlphaFoldDB" id="A0A0A9CCN3"/>